<gene>
    <name evidence="11" type="primary">INSL6</name>
</gene>
<keyword evidence="6" id="KW-1015">Disulfide bond</keyword>
<dbReference type="SMART" id="SM00078">
    <property type="entry name" value="IlGF"/>
    <property type="match status" value="1"/>
</dbReference>
<reference evidence="11" key="1">
    <citation type="submission" date="2025-08" db="UniProtKB">
        <authorList>
            <consortium name="RefSeq"/>
        </authorList>
    </citation>
    <scope>IDENTIFICATION</scope>
</reference>
<keyword evidence="3 7" id="KW-0964">Secreted</keyword>
<dbReference type="PROSITE" id="PS00262">
    <property type="entry name" value="INSULIN"/>
    <property type="match status" value="1"/>
</dbReference>
<dbReference type="GeneID" id="101639364"/>
<comment type="subcellular location">
    <subcellularLocation>
        <location evidence="1 7">Secreted</location>
    </subcellularLocation>
</comment>
<proteinExistence type="inferred from homology"/>
<sequence length="202" mass="23381">MPRPRPCCLCRLQFGFLMVLFSLELSSATMPRKLCGRHLLMAIEKLCGLANWSTFDEKTFHWQLLPRAVVPEEHPRTQEPFPIRGTNTKPVSTAVFMEAAIRNMKIRPRPGTLPQKSTPPPDNTREFSSSYLIPYSHEIVGFQEKTSDKMKTLSSWFWGNHPQRKRRGYSEKCCLKGCTKEELSIACFPYVDYRKLEMGHQL</sequence>
<organism evidence="10 11">
    <name type="scientific">Echinops telfairi</name>
    <name type="common">Lesser hedgehog tenrec</name>
    <dbReference type="NCBI Taxonomy" id="9371"/>
    <lineage>
        <taxon>Eukaryota</taxon>
        <taxon>Metazoa</taxon>
        <taxon>Chordata</taxon>
        <taxon>Craniata</taxon>
        <taxon>Vertebrata</taxon>
        <taxon>Euteleostomi</taxon>
        <taxon>Mammalia</taxon>
        <taxon>Eutheria</taxon>
        <taxon>Afrotheria</taxon>
        <taxon>Tenrecidae</taxon>
        <taxon>Tenrecinae</taxon>
        <taxon>Echinops</taxon>
    </lineage>
</organism>
<keyword evidence="8" id="KW-0732">Signal</keyword>
<evidence type="ECO:0000256" key="8">
    <source>
        <dbReference type="SAM" id="SignalP"/>
    </source>
</evidence>
<evidence type="ECO:0000313" key="11">
    <source>
        <dbReference type="RefSeq" id="XP_012863168.1"/>
    </source>
</evidence>
<dbReference type="SUPFAM" id="SSF56994">
    <property type="entry name" value="Insulin-like"/>
    <property type="match status" value="1"/>
</dbReference>
<name>A0ABM0ZTB0_ECHTE</name>
<dbReference type="InterPro" id="IPR016179">
    <property type="entry name" value="Insulin-like"/>
</dbReference>
<feature type="signal peptide" evidence="8">
    <location>
        <begin position="1"/>
        <end position="28"/>
    </location>
</feature>
<evidence type="ECO:0000256" key="4">
    <source>
        <dbReference type="ARBA" id="ARBA00022685"/>
    </source>
</evidence>
<dbReference type="RefSeq" id="XP_012863168.1">
    <property type="nucleotide sequence ID" value="XM_013007714.2"/>
</dbReference>
<feature type="chain" id="PRO_5045821692" evidence="8">
    <location>
        <begin position="29"/>
        <end position="202"/>
    </location>
</feature>
<evidence type="ECO:0000256" key="6">
    <source>
        <dbReference type="ARBA" id="ARBA00023157"/>
    </source>
</evidence>
<dbReference type="InterPro" id="IPR036438">
    <property type="entry name" value="Insulin-like_sf"/>
</dbReference>
<evidence type="ECO:0000256" key="5">
    <source>
        <dbReference type="ARBA" id="ARBA00022702"/>
    </source>
</evidence>
<dbReference type="CDD" id="cd04365">
    <property type="entry name" value="IlGF_relaxin_like"/>
    <property type="match status" value="1"/>
</dbReference>
<dbReference type="PANTHER" id="PTHR12004:SF1">
    <property type="entry name" value="INSULIN-LIKE PEPTIDE INSL6"/>
    <property type="match status" value="1"/>
</dbReference>
<dbReference type="InterPro" id="IPR022353">
    <property type="entry name" value="Insulin_CS"/>
</dbReference>
<evidence type="ECO:0000256" key="7">
    <source>
        <dbReference type="RuleBase" id="RU000406"/>
    </source>
</evidence>
<evidence type="ECO:0000256" key="3">
    <source>
        <dbReference type="ARBA" id="ARBA00022525"/>
    </source>
</evidence>
<accession>A0ABM0ZTB0</accession>
<comment type="similarity">
    <text evidence="2 7">Belongs to the insulin family.</text>
</comment>
<dbReference type="Pfam" id="PF00049">
    <property type="entry name" value="Insulin"/>
    <property type="match status" value="1"/>
</dbReference>
<feature type="domain" description="Insulin-like" evidence="9">
    <location>
        <begin position="32"/>
        <end position="187"/>
    </location>
</feature>
<evidence type="ECO:0000259" key="9">
    <source>
        <dbReference type="SMART" id="SM00078"/>
    </source>
</evidence>
<evidence type="ECO:0000256" key="2">
    <source>
        <dbReference type="ARBA" id="ARBA00009034"/>
    </source>
</evidence>
<dbReference type="PANTHER" id="PTHR12004">
    <property type="entry name" value="RELAXIN"/>
    <property type="match status" value="1"/>
</dbReference>
<dbReference type="Proteomes" id="UP000694863">
    <property type="component" value="Unplaced"/>
</dbReference>
<protein>
    <submittedName>
        <fullName evidence="11">Insulin-like peptide INSL6</fullName>
    </submittedName>
</protein>
<evidence type="ECO:0000256" key="1">
    <source>
        <dbReference type="ARBA" id="ARBA00004613"/>
    </source>
</evidence>
<keyword evidence="4" id="KW-0165">Cleavage on pair of basic residues</keyword>
<evidence type="ECO:0000313" key="10">
    <source>
        <dbReference type="Proteomes" id="UP000694863"/>
    </source>
</evidence>
<keyword evidence="10" id="KW-1185">Reference proteome</keyword>
<dbReference type="Gene3D" id="1.10.100.10">
    <property type="entry name" value="Insulin-like"/>
    <property type="match status" value="1"/>
</dbReference>
<keyword evidence="5" id="KW-0372">Hormone</keyword>
<dbReference type="InterPro" id="IPR051042">
    <property type="entry name" value="Repro_Hormone_Insulin-like"/>
</dbReference>